<evidence type="ECO:0000313" key="3">
    <source>
        <dbReference type="Proteomes" id="UP000053593"/>
    </source>
</evidence>
<dbReference type="HOGENOM" id="CLU_102627_0_0_1"/>
<evidence type="ECO:0000256" key="1">
    <source>
        <dbReference type="SAM" id="MobiDB-lite"/>
    </source>
</evidence>
<sequence length="238" mass="26450">MSASTNERNFSQILQARLSSLSPRLNDLGIKKPLCRHSLKQLDNGLKDSLDILNSECHRAPESRQRDFTKFFADFEIFLTRCETLVERLEGRNALLALIYLVPDCITIKRCLEEVKQKRAELPGRISRLKEHWEHHVCSSLSNQLPTGSTTREHSQSEVLSSNPPHTSIPSSSQSLAMASPHSFSNASVHSIQRSQFNSAANNMNATHNYPPSIVNNGGSVVLHIHYGSGHDSITGGI</sequence>
<reference evidence="2 3" key="1">
    <citation type="submission" date="2014-04" db="EMBL/GenBank/DDBJ databases">
        <title>Evolutionary Origins and Diversification of the Mycorrhizal Mutualists.</title>
        <authorList>
            <consortium name="DOE Joint Genome Institute"/>
            <consortium name="Mycorrhizal Genomics Consortium"/>
            <person name="Kohler A."/>
            <person name="Kuo A."/>
            <person name="Nagy L.G."/>
            <person name="Floudas D."/>
            <person name="Copeland A."/>
            <person name="Barry K.W."/>
            <person name="Cichocki N."/>
            <person name="Veneault-Fourrey C."/>
            <person name="LaButti K."/>
            <person name="Lindquist E.A."/>
            <person name="Lipzen A."/>
            <person name="Lundell T."/>
            <person name="Morin E."/>
            <person name="Murat C."/>
            <person name="Riley R."/>
            <person name="Ohm R."/>
            <person name="Sun H."/>
            <person name="Tunlid A."/>
            <person name="Henrissat B."/>
            <person name="Grigoriev I.V."/>
            <person name="Hibbett D.S."/>
            <person name="Martin F."/>
        </authorList>
    </citation>
    <scope>NUCLEOTIDE SEQUENCE [LARGE SCALE GENOMIC DNA]</scope>
    <source>
        <strain evidence="2 3">FD-317 M1</strain>
    </source>
</reference>
<accession>A0A0D0CQ19</accession>
<keyword evidence="3" id="KW-1185">Reference proteome</keyword>
<dbReference type="Proteomes" id="UP000053593">
    <property type="component" value="Unassembled WGS sequence"/>
</dbReference>
<gene>
    <name evidence="2" type="ORF">GYMLUDRAFT_243729</name>
</gene>
<organism evidence="2 3">
    <name type="scientific">Collybiopsis luxurians FD-317 M1</name>
    <dbReference type="NCBI Taxonomy" id="944289"/>
    <lineage>
        <taxon>Eukaryota</taxon>
        <taxon>Fungi</taxon>
        <taxon>Dikarya</taxon>
        <taxon>Basidiomycota</taxon>
        <taxon>Agaricomycotina</taxon>
        <taxon>Agaricomycetes</taxon>
        <taxon>Agaricomycetidae</taxon>
        <taxon>Agaricales</taxon>
        <taxon>Marasmiineae</taxon>
        <taxon>Omphalotaceae</taxon>
        <taxon>Collybiopsis</taxon>
        <taxon>Collybiopsis luxurians</taxon>
    </lineage>
</organism>
<feature type="compositionally biased region" description="Polar residues" evidence="1">
    <location>
        <begin position="157"/>
        <end position="180"/>
    </location>
</feature>
<evidence type="ECO:0000313" key="2">
    <source>
        <dbReference type="EMBL" id="KIK61047.1"/>
    </source>
</evidence>
<proteinExistence type="predicted"/>
<feature type="compositionally biased region" description="Polar residues" evidence="1">
    <location>
        <begin position="141"/>
        <end position="150"/>
    </location>
</feature>
<name>A0A0D0CQ19_9AGAR</name>
<dbReference type="AlphaFoldDB" id="A0A0D0CQ19"/>
<protein>
    <submittedName>
        <fullName evidence="2">Uncharacterized protein</fullName>
    </submittedName>
</protein>
<dbReference type="EMBL" id="KN834772">
    <property type="protein sequence ID" value="KIK61047.1"/>
    <property type="molecule type" value="Genomic_DNA"/>
</dbReference>
<feature type="region of interest" description="Disordered" evidence="1">
    <location>
        <begin position="141"/>
        <end position="180"/>
    </location>
</feature>